<dbReference type="AlphaFoldDB" id="A0A7J6SE84"/>
<reference evidence="1 2" key="1">
    <citation type="submission" date="2020-04" db="EMBL/GenBank/DDBJ databases">
        <title>Perkinsus olseni comparative genomics.</title>
        <authorList>
            <person name="Bogema D.R."/>
        </authorList>
    </citation>
    <scope>NUCLEOTIDE SEQUENCE [LARGE SCALE GENOMIC DNA]</scope>
    <source>
        <strain evidence="1 2">ATCC PRA-207</strain>
    </source>
</reference>
<name>A0A7J6SE84_PEROL</name>
<dbReference type="Proteomes" id="UP000553632">
    <property type="component" value="Unassembled WGS sequence"/>
</dbReference>
<comment type="caution">
    <text evidence="1">The sequence shown here is derived from an EMBL/GenBank/DDBJ whole genome shotgun (WGS) entry which is preliminary data.</text>
</comment>
<organism evidence="1 2">
    <name type="scientific">Perkinsus olseni</name>
    <name type="common">Perkinsus atlanticus</name>
    <dbReference type="NCBI Taxonomy" id="32597"/>
    <lineage>
        <taxon>Eukaryota</taxon>
        <taxon>Sar</taxon>
        <taxon>Alveolata</taxon>
        <taxon>Perkinsozoa</taxon>
        <taxon>Perkinsea</taxon>
        <taxon>Perkinsida</taxon>
        <taxon>Perkinsidae</taxon>
        <taxon>Perkinsus</taxon>
    </lineage>
</organism>
<dbReference type="EMBL" id="JABANO010018777">
    <property type="protein sequence ID" value="KAF4731264.1"/>
    <property type="molecule type" value="Genomic_DNA"/>
</dbReference>
<protein>
    <submittedName>
        <fullName evidence="1">Uncharacterized protein</fullName>
    </submittedName>
</protein>
<gene>
    <name evidence="1" type="ORF">FOZ63_015474</name>
</gene>
<evidence type="ECO:0000313" key="2">
    <source>
        <dbReference type="Proteomes" id="UP000553632"/>
    </source>
</evidence>
<accession>A0A7J6SE84</accession>
<evidence type="ECO:0000313" key="1">
    <source>
        <dbReference type="EMBL" id="KAF4731264.1"/>
    </source>
</evidence>
<proteinExistence type="predicted"/>
<keyword evidence="2" id="KW-1185">Reference proteome</keyword>
<sequence>MFGPLKISATAVKKTLSNTAASTPEQGPTATDWVPLSSDYLPEAYITGAKILGQGTDDVDGPEIASKLSPILRSSSSQLFSFSLGWSTGVPQAHNSLQESLLGTSVLVAAVSYSFSSTGTTPSFQLLGYVGVSISLTPSHKWSKSLPGRVEV</sequence>